<dbReference type="RefSeq" id="WP_101637359.1">
    <property type="nucleotide sequence ID" value="NZ_PKHU01000005.1"/>
</dbReference>
<sequence length="348" mass="39674">MRLLALIKKEFLSIIKDKQNSIIVFLAPLIQLLIFSFSINLDIKNIDLAIFNQSNSKQTKEILYKFEGSRYIRNIYMVKSYEEANKLLELKKAISIVVFPPNFGIKDNNIQVISDGRRSNSAQIAESYILSMTNENNNLEIRNLYNPNLNNYWWILPSVFGSVSLVSAFALTAMSIARERELGTFDQILVSPLSALQIMLGKLIPAIIISIFNATIILLIAFFGFDIPLVGDLWLLYLGVIVFLFSVCGIGLFVSSISKTQQQAILYTFVFLLPSFLLSGFATPVENMPNWLEPFTNLVTLKYYLLFLRSIFLKDISFIDSLEYLIPMFLIGMASFIFAMQFFKRKSS</sequence>
<keyword evidence="3" id="KW-0813">Transport</keyword>
<dbReference type="InterPro" id="IPR047817">
    <property type="entry name" value="ABC2_TM_bact-type"/>
</dbReference>
<keyword evidence="4" id="KW-1003">Cell membrane</keyword>
<keyword evidence="7 8" id="KW-0472">Membrane</keyword>
<evidence type="ECO:0000313" key="10">
    <source>
        <dbReference type="EMBL" id="PKZ28952.1"/>
    </source>
</evidence>
<evidence type="ECO:0000256" key="4">
    <source>
        <dbReference type="ARBA" id="ARBA00022475"/>
    </source>
</evidence>
<dbReference type="PANTHER" id="PTHR30294">
    <property type="entry name" value="MEMBRANE COMPONENT OF ABC TRANSPORTER YHHJ-RELATED"/>
    <property type="match status" value="1"/>
</dbReference>
<feature type="transmembrane region" description="Helical" evidence="8">
    <location>
        <begin position="21"/>
        <end position="39"/>
    </location>
</feature>
<dbReference type="GO" id="GO:0005886">
    <property type="term" value="C:plasma membrane"/>
    <property type="evidence" value="ECO:0007669"/>
    <property type="project" value="UniProtKB-SubCell"/>
</dbReference>
<protein>
    <recommendedName>
        <fullName evidence="9">ABC transmembrane type-2 domain-containing protein</fullName>
    </recommendedName>
</protein>
<evidence type="ECO:0000259" key="9">
    <source>
        <dbReference type="PROSITE" id="PS51012"/>
    </source>
</evidence>
<feature type="transmembrane region" description="Helical" evidence="8">
    <location>
        <begin position="198"/>
        <end position="222"/>
    </location>
</feature>
<dbReference type="InterPro" id="IPR051449">
    <property type="entry name" value="ABC-2_transporter_component"/>
</dbReference>
<name>A0A2I1N9B0_9BACT</name>
<evidence type="ECO:0000256" key="5">
    <source>
        <dbReference type="ARBA" id="ARBA00022692"/>
    </source>
</evidence>
<feature type="transmembrane region" description="Helical" evidence="8">
    <location>
        <begin position="264"/>
        <end position="283"/>
    </location>
</feature>
<accession>A0A2I1N9B0</accession>
<feature type="domain" description="ABC transmembrane type-2" evidence="9">
    <location>
        <begin position="117"/>
        <end position="346"/>
    </location>
</feature>
<evidence type="ECO:0000256" key="6">
    <source>
        <dbReference type="ARBA" id="ARBA00022989"/>
    </source>
</evidence>
<organism evidence="10 11">
    <name type="scientific">Campylobacter ureolyticus</name>
    <dbReference type="NCBI Taxonomy" id="827"/>
    <lineage>
        <taxon>Bacteria</taxon>
        <taxon>Pseudomonadati</taxon>
        <taxon>Campylobacterota</taxon>
        <taxon>Epsilonproteobacteria</taxon>
        <taxon>Campylobacterales</taxon>
        <taxon>Campylobacteraceae</taxon>
        <taxon>Campylobacter</taxon>
    </lineage>
</organism>
<feature type="transmembrane region" description="Helical" evidence="8">
    <location>
        <begin position="234"/>
        <end position="257"/>
    </location>
</feature>
<feature type="transmembrane region" description="Helical" evidence="8">
    <location>
        <begin position="324"/>
        <end position="343"/>
    </location>
</feature>
<comment type="caution">
    <text evidence="10">The sequence shown here is derived from an EMBL/GenBank/DDBJ whole genome shotgun (WGS) entry which is preliminary data.</text>
</comment>
<evidence type="ECO:0000313" key="11">
    <source>
        <dbReference type="Proteomes" id="UP000234639"/>
    </source>
</evidence>
<evidence type="ECO:0000256" key="7">
    <source>
        <dbReference type="ARBA" id="ARBA00023136"/>
    </source>
</evidence>
<reference evidence="10 11" key="1">
    <citation type="submission" date="2017-12" db="EMBL/GenBank/DDBJ databases">
        <title>Phylogenetic diversity of female urinary microbiome.</title>
        <authorList>
            <person name="Thomas-White K."/>
            <person name="Wolfe A.J."/>
        </authorList>
    </citation>
    <scope>NUCLEOTIDE SEQUENCE [LARGE SCALE GENOMIC DNA]</scope>
    <source>
        <strain evidence="10 11">UMB0112</strain>
    </source>
</reference>
<keyword evidence="5 8" id="KW-0812">Transmembrane</keyword>
<dbReference type="PROSITE" id="PS51012">
    <property type="entry name" value="ABC_TM2"/>
    <property type="match status" value="1"/>
</dbReference>
<feature type="transmembrane region" description="Helical" evidence="8">
    <location>
        <begin position="152"/>
        <end position="177"/>
    </location>
</feature>
<keyword evidence="6 8" id="KW-1133">Transmembrane helix</keyword>
<dbReference type="GO" id="GO:0140359">
    <property type="term" value="F:ABC-type transporter activity"/>
    <property type="evidence" value="ECO:0007669"/>
    <property type="project" value="InterPro"/>
</dbReference>
<evidence type="ECO:0000256" key="1">
    <source>
        <dbReference type="ARBA" id="ARBA00004651"/>
    </source>
</evidence>
<dbReference type="Proteomes" id="UP000234639">
    <property type="component" value="Unassembled WGS sequence"/>
</dbReference>
<dbReference type="AlphaFoldDB" id="A0A2I1N9B0"/>
<dbReference type="Pfam" id="PF12698">
    <property type="entry name" value="ABC2_membrane_3"/>
    <property type="match status" value="1"/>
</dbReference>
<dbReference type="InterPro" id="IPR013525">
    <property type="entry name" value="ABC2_TM"/>
</dbReference>
<dbReference type="PANTHER" id="PTHR30294:SF44">
    <property type="entry name" value="MULTIDRUG ABC TRANSPORTER PERMEASE YBHR-RELATED"/>
    <property type="match status" value="1"/>
</dbReference>
<comment type="subcellular location">
    <subcellularLocation>
        <location evidence="1">Cell membrane</location>
        <topology evidence="1">Multi-pass membrane protein</topology>
    </subcellularLocation>
</comment>
<comment type="similarity">
    <text evidence="2">Belongs to the ABC-2 integral membrane protein family.</text>
</comment>
<evidence type="ECO:0000256" key="3">
    <source>
        <dbReference type="ARBA" id="ARBA00022448"/>
    </source>
</evidence>
<proteinExistence type="inferred from homology"/>
<gene>
    <name evidence="10" type="ORF">CYJ41_05850</name>
</gene>
<dbReference type="EMBL" id="PKHU01000005">
    <property type="protein sequence ID" value="PKZ28952.1"/>
    <property type="molecule type" value="Genomic_DNA"/>
</dbReference>
<evidence type="ECO:0000256" key="2">
    <source>
        <dbReference type="ARBA" id="ARBA00007783"/>
    </source>
</evidence>
<evidence type="ECO:0000256" key="8">
    <source>
        <dbReference type="SAM" id="Phobius"/>
    </source>
</evidence>